<dbReference type="Gene3D" id="3.80.10.10">
    <property type="entry name" value="Ribonuclease Inhibitor"/>
    <property type="match status" value="2"/>
</dbReference>
<dbReference type="GO" id="GO:0005634">
    <property type="term" value="C:nucleus"/>
    <property type="evidence" value="ECO:0007669"/>
    <property type="project" value="UniProtKB-SubCell"/>
</dbReference>
<evidence type="ECO:0000256" key="2">
    <source>
        <dbReference type="ARBA" id="ARBA00004496"/>
    </source>
</evidence>
<feature type="compositionally biased region" description="Gly residues" evidence="13">
    <location>
        <begin position="102"/>
        <end position="112"/>
    </location>
</feature>
<gene>
    <name evidence="14" type="ORF">SUZIE_107125</name>
</gene>
<evidence type="ECO:0000256" key="9">
    <source>
        <dbReference type="ARBA" id="ARBA00022990"/>
    </source>
</evidence>
<keyword evidence="15" id="KW-1185">Reference proteome</keyword>
<keyword evidence="10" id="KW-0539">Nucleus</keyword>
<dbReference type="SMART" id="SM00368">
    <property type="entry name" value="LRR_RI"/>
    <property type="match status" value="24"/>
</dbReference>
<dbReference type="CDD" id="cd00116">
    <property type="entry name" value="LRR_RI"/>
    <property type="match status" value="2"/>
</dbReference>
<comment type="function">
    <text evidence="12">Ribonuclease inhibitor which inhibits RNASE1, RNASE2 and angiogenin (ANG). May play a role in redox homeostasis. Required to inhibit the cytotoxic tRNA ribonuclease activity of ANG in the cytoplasm in absence of stress. Relocates to the nucleus in response to stress, relieving inhibition of ANG in the cytoplasm, and inhibiting the angiogenic activity of ANG in the nucleus.</text>
</comment>
<dbReference type="GO" id="GO:0005737">
    <property type="term" value="C:cytoplasm"/>
    <property type="evidence" value="ECO:0007669"/>
    <property type="project" value="UniProtKB-SubCell"/>
</dbReference>
<proteinExistence type="predicted"/>
<dbReference type="PROSITE" id="PS51450">
    <property type="entry name" value="LRR"/>
    <property type="match status" value="1"/>
</dbReference>
<dbReference type="PANTHER" id="PTHR45690:SF4">
    <property type="entry name" value="NACHT, LRR AND PYD DOMAINS-CONTAINING PROTEIN 10"/>
    <property type="match status" value="1"/>
</dbReference>
<evidence type="ECO:0000256" key="13">
    <source>
        <dbReference type="SAM" id="MobiDB-lite"/>
    </source>
</evidence>
<evidence type="ECO:0000256" key="3">
    <source>
        <dbReference type="ARBA" id="ARBA00011699"/>
    </source>
</evidence>
<dbReference type="SMART" id="SM00367">
    <property type="entry name" value="LRR_CC"/>
    <property type="match status" value="9"/>
</dbReference>
<evidence type="ECO:0000256" key="11">
    <source>
        <dbReference type="ARBA" id="ARBA00032534"/>
    </source>
</evidence>
<accession>A0AA41ME52</accession>
<evidence type="ECO:0000256" key="10">
    <source>
        <dbReference type="ARBA" id="ARBA00023242"/>
    </source>
</evidence>
<evidence type="ECO:0000313" key="15">
    <source>
        <dbReference type="Proteomes" id="UP001166674"/>
    </source>
</evidence>
<protein>
    <recommendedName>
        <fullName evidence="4">Ribonuclease inhibitor</fullName>
    </recommendedName>
    <alternativeName>
        <fullName evidence="11">Ribonuclease/angiogenin inhibitor 1</fullName>
    </alternativeName>
</protein>
<keyword evidence="7" id="KW-0433">Leucine-rich repeat</keyword>
<dbReference type="SUPFAM" id="SSF52047">
    <property type="entry name" value="RNI-like"/>
    <property type="match status" value="2"/>
</dbReference>
<dbReference type="Pfam" id="PF13516">
    <property type="entry name" value="LRR_6"/>
    <property type="match status" value="11"/>
</dbReference>
<feature type="compositionally biased region" description="Basic and acidic residues" evidence="13">
    <location>
        <begin position="1"/>
        <end position="13"/>
    </location>
</feature>
<evidence type="ECO:0000256" key="1">
    <source>
        <dbReference type="ARBA" id="ARBA00004123"/>
    </source>
</evidence>
<reference evidence="14" key="1">
    <citation type="submission" date="2020-03" db="EMBL/GenBank/DDBJ databases">
        <title>Studies in the Genomics of Life Span.</title>
        <authorList>
            <person name="Glass D."/>
        </authorList>
    </citation>
    <scope>NUCLEOTIDE SEQUENCE</scope>
    <source>
        <strain evidence="14">SUZIE</strain>
        <tissue evidence="14">Muscle</tissue>
    </source>
</reference>
<comment type="subunit">
    <text evidence="3">Forms high-affinity heterodimers with RNASE1, ANG and RNASE2.</text>
</comment>
<sequence>MRPESTVNAEHRPPRLPQVQSPTRASSALPSVHERSTRTPQRAAVTRSASIAIRREAGRPRGEAAAAASGDFAPIGRPALSSQNRQCRFQPVAARRSSRGGARCGGGLGSETGTGVPQPRPQALLPVGPLPVDTLLETEQTTLRPTMSLDIHCEQLSDARWTELLPLIQQYQVVRLDDCGLTEVRCQDISSALQVNRALTELSLRTNELGDAGVHLVLQGLQSPTCKIQKLSLQNCCLTEAGCGVLPGVLRSVPTLRELHLSDNPLGDAGLRLLCEGLLDPQCRLETLQLEYCNLTAASCEPLAMVLRAKPDFKELAVSNNDLQEAGVQTLCQGLKDSACQLETLKLENCGVTAANCKDLCALVTSKASLQELDLGCNKLGDGGIADLCPALLRASSRLRTLWLWECDITAEGCRDLCRVLKAKQSLKELSLAENRLGDEGARLLCESLLEPGCQLESLWVKTCNLTAACCPYFRSVLAQNKFLLELQISSNQLGDAGVQELCQGLSQPGSVLRVLWFCVASSCEQNLWSTSLENLRRVLSPLSSVQTTLRPTMSLDIHCEQLSDARWTELLPLIQQYQVVRLDDCGLTEVRCQDISSALQVNRALTELSLRTNELGDAGVHLVLQGLQSPTCKIQKLSLQNCCLTEAGCGVLPGVLRSVPTLRELHLSDNPLGDAGLRLLCEGLLDPQCRLETLQLEYCNLTAASCEPLAMVLRAKPDFKELAVSNNDLQEAGVQTLCQGLKDSACQLETLKLENCGVTAANCKDLCALVTSKASLQELDLGCNKLGDGGIADLCPALLRASSRLRTLWLWECDITAEGCRDLCRVLKAKQSLKELSLAENRLGDEGARLLCESLLEPGCQLESLWVKTCNLTAACCPYFRSVLAQNKFLLELQISSNQLGDAGVQELCQGLSQPGSVLRVLWLGECNLSDSGCGALATALLANRSLRELDLSNNGVGDPGLQRLVESLRQPGCVLEQLVLYDIYWTEEMEDQLRTLEEHKPSLRVIS</sequence>
<evidence type="ECO:0000256" key="4">
    <source>
        <dbReference type="ARBA" id="ARBA00014554"/>
    </source>
</evidence>
<keyword evidence="5" id="KW-0963">Cytoplasm</keyword>
<dbReference type="Proteomes" id="UP001166674">
    <property type="component" value="Unassembled WGS sequence"/>
</dbReference>
<evidence type="ECO:0000256" key="8">
    <source>
        <dbReference type="ARBA" id="ARBA00022737"/>
    </source>
</evidence>
<dbReference type="InterPro" id="IPR050637">
    <property type="entry name" value="NLRP_innate_immun_reg"/>
</dbReference>
<organism evidence="14 15">
    <name type="scientific">Sciurus carolinensis</name>
    <name type="common">Eastern gray squirrel</name>
    <dbReference type="NCBI Taxonomy" id="30640"/>
    <lineage>
        <taxon>Eukaryota</taxon>
        <taxon>Metazoa</taxon>
        <taxon>Chordata</taxon>
        <taxon>Craniata</taxon>
        <taxon>Vertebrata</taxon>
        <taxon>Euteleostomi</taxon>
        <taxon>Mammalia</taxon>
        <taxon>Eutheria</taxon>
        <taxon>Euarchontoglires</taxon>
        <taxon>Glires</taxon>
        <taxon>Rodentia</taxon>
        <taxon>Sciuromorpha</taxon>
        <taxon>Sciuridae</taxon>
        <taxon>Sciurinae</taxon>
        <taxon>Sciurini</taxon>
        <taxon>Sciurus</taxon>
    </lineage>
</organism>
<feature type="compositionally biased region" description="Polar residues" evidence="13">
    <location>
        <begin position="18"/>
        <end position="29"/>
    </location>
</feature>
<evidence type="ECO:0000256" key="6">
    <source>
        <dbReference type="ARBA" id="ARBA00022553"/>
    </source>
</evidence>
<dbReference type="InterPro" id="IPR032675">
    <property type="entry name" value="LRR_dom_sf"/>
</dbReference>
<feature type="compositionally biased region" description="Basic and acidic residues" evidence="13">
    <location>
        <begin position="53"/>
        <end position="62"/>
    </location>
</feature>
<comment type="caution">
    <text evidence="14">The sequence shown here is derived from an EMBL/GenBank/DDBJ whole genome shotgun (WGS) entry which is preliminary data.</text>
</comment>
<dbReference type="AlphaFoldDB" id="A0AA41ME52"/>
<dbReference type="Pfam" id="PF18779">
    <property type="entry name" value="LRR_RI_capping"/>
    <property type="match status" value="2"/>
</dbReference>
<comment type="subcellular location">
    <subcellularLocation>
        <location evidence="2">Cytoplasm</location>
    </subcellularLocation>
    <subcellularLocation>
        <location evidence="1">Nucleus</location>
    </subcellularLocation>
</comment>
<keyword evidence="9" id="KW-0007">Acetylation</keyword>
<evidence type="ECO:0000313" key="14">
    <source>
        <dbReference type="EMBL" id="MBZ3870275.1"/>
    </source>
</evidence>
<evidence type="ECO:0000256" key="7">
    <source>
        <dbReference type="ARBA" id="ARBA00022614"/>
    </source>
</evidence>
<feature type="region of interest" description="Disordered" evidence="13">
    <location>
        <begin position="1"/>
        <end position="119"/>
    </location>
</feature>
<dbReference type="EMBL" id="JAATJV010146396">
    <property type="protein sequence ID" value="MBZ3870275.1"/>
    <property type="molecule type" value="Genomic_DNA"/>
</dbReference>
<keyword evidence="6" id="KW-0597">Phosphoprotein</keyword>
<keyword evidence="8" id="KW-0677">Repeat</keyword>
<dbReference type="InterPro" id="IPR006553">
    <property type="entry name" value="Leu-rich_rpt_Cys-con_subtyp"/>
</dbReference>
<name>A0AA41ME52_SCICA</name>
<dbReference type="InterPro" id="IPR001611">
    <property type="entry name" value="Leu-rich_rpt"/>
</dbReference>
<evidence type="ECO:0000256" key="12">
    <source>
        <dbReference type="ARBA" id="ARBA00049613"/>
    </source>
</evidence>
<evidence type="ECO:0000256" key="5">
    <source>
        <dbReference type="ARBA" id="ARBA00022490"/>
    </source>
</evidence>
<dbReference type="GO" id="GO:0050729">
    <property type="term" value="P:positive regulation of inflammatory response"/>
    <property type="evidence" value="ECO:0007669"/>
    <property type="project" value="TreeGrafter"/>
</dbReference>
<dbReference type="PANTHER" id="PTHR45690">
    <property type="entry name" value="NACHT, LRR AND PYD DOMAINS-CONTAINING PROTEIN 12"/>
    <property type="match status" value="1"/>
</dbReference>
<dbReference type="InterPro" id="IPR041302">
    <property type="entry name" value="LRR_RI_cap"/>
</dbReference>